<evidence type="ECO:0000313" key="11">
    <source>
        <dbReference type="Proteomes" id="UP000284841"/>
    </source>
</evidence>
<keyword evidence="6 9" id="KW-0769">Symport</keyword>
<dbReference type="PANTHER" id="PTHR30330:SF1">
    <property type="entry name" value="AMINO-ACID CARRIER PROTEIN ALST"/>
    <property type="match status" value="1"/>
</dbReference>
<dbReference type="RefSeq" id="WP_118335911.1">
    <property type="nucleotide sequence ID" value="NZ_AP025567.1"/>
</dbReference>
<dbReference type="InterPro" id="IPR001463">
    <property type="entry name" value="Na/Ala_symport"/>
</dbReference>
<protein>
    <submittedName>
        <fullName evidence="10">Alanine:cation symporter family protein</fullName>
    </submittedName>
</protein>
<keyword evidence="11" id="KW-1185">Reference proteome</keyword>
<accession>A0A415E1K6</accession>
<dbReference type="PROSITE" id="PS00873">
    <property type="entry name" value="NA_ALANINE_SYMP"/>
    <property type="match status" value="1"/>
</dbReference>
<feature type="transmembrane region" description="Helical" evidence="9">
    <location>
        <begin position="145"/>
        <end position="162"/>
    </location>
</feature>
<reference evidence="10 11" key="1">
    <citation type="submission" date="2018-08" db="EMBL/GenBank/DDBJ databases">
        <title>A genome reference for cultivated species of the human gut microbiota.</title>
        <authorList>
            <person name="Zou Y."/>
            <person name="Xue W."/>
            <person name="Luo G."/>
        </authorList>
    </citation>
    <scope>NUCLEOTIDE SEQUENCE [LARGE SCALE GENOMIC DNA]</scope>
    <source>
        <strain evidence="10 11">AM07-24</strain>
    </source>
</reference>
<dbReference type="EMBL" id="QRMS01000003">
    <property type="protein sequence ID" value="RHJ87509.1"/>
    <property type="molecule type" value="Genomic_DNA"/>
</dbReference>
<gene>
    <name evidence="10" type="ORF">DW099_12500</name>
</gene>
<comment type="similarity">
    <text evidence="2 9">Belongs to the alanine or glycine:cation symporter (AGCS) (TC 2.A.25) family.</text>
</comment>
<sequence>MERFIDAFTAWSDEVDGWIYSNVLFWLLIVTGLFFTVRTKFVQLRLFPEGIRVLTEKSHDGGISSFRALMIATASRVGTGNISGVATAIVAGGPGAVFWMWIMAIIGSASAFIESTLAQIYKQKEGEIYKGGPAYYIERAMKSRGLGVLFAVLLIVTFAFGFNGLQSYNIASSLEHYVGGNYQMAALIAGGILALISAFLFFGGAQKISIVSSILVPIMACIYIMIGLIITFAHVADLPEIFGEIFREAFDFKSIFGGFAGSCMVWGVKRGLFSNEAGMGSAPNAAASADVSHPVKQGLVQVISVFIDTIVICSTTVFIVLCTGQYTVGGDLNGIPLVQQSVQSMFGEVGVGIITVSVALFAFTSLIGNYFYAEFNIKFISENKLFLTVFRILAVLMVFVGANANLEIAWNMADILMAGMALVNIIAMFCLGGIAIKALDDYVSQKREGRNPVFKAASIGLHNTDVWK</sequence>
<feature type="transmembrane region" description="Helical" evidence="9">
    <location>
        <begin position="415"/>
        <end position="436"/>
    </location>
</feature>
<keyword evidence="3 9" id="KW-0813">Transport</keyword>
<dbReference type="PANTHER" id="PTHR30330">
    <property type="entry name" value="AGSS FAMILY TRANSPORTER, SODIUM-ALANINE"/>
    <property type="match status" value="1"/>
</dbReference>
<keyword evidence="7 9" id="KW-1133">Transmembrane helix</keyword>
<dbReference type="Proteomes" id="UP000284841">
    <property type="component" value="Unassembled WGS sequence"/>
</dbReference>
<dbReference type="OrthoDB" id="9804874at2"/>
<evidence type="ECO:0000256" key="5">
    <source>
        <dbReference type="ARBA" id="ARBA00022692"/>
    </source>
</evidence>
<comment type="caution">
    <text evidence="10">The sequence shown here is derived from an EMBL/GenBank/DDBJ whole genome shotgun (WGS) entry which is preliminary data.</text>
</comment>
<feature type="transmembrane region" description="Helical" evidence="9">
    <location>
        <begin position="98"/>
        <end position="121"/>
    </location>
</feature>
<feature type="transmembrane region" description="Helical" evidence="9">
    <location>
        <begin position="214"/>
        <end position="235"/>
    </location>
</feature>
<feature type="transmembrane region" description="Helical" evidence="9">
    <location>
        <begin position="182"/>
        <end position="202"/>
    </location>
</feature>
<evidence type="ECO:0000256" key="7">
    <source>
        <dbReference type="ARBA" id="ARBA00022989"/>
    </source>
</evidence>
<evidence type="ECO:0000256" key="2">
    <source>
        <dbReference type="ARBA" id="ARBA00009261"/>
    </source>
</evidence>
<feature type="transmembrane region" description="Helical" evidence="9">
    <location>
        <begin position="18"/>
        <end position="37"/>
    </location>
</feature>
<feature type="transmembrane region" description="Helical" evidence="9">
    <location>
        <begin position="385"/>
        <end position="403"/>
    </location>
</feature>
<organism evidence="10 11">
    <name type="scientific">Emergencia timonensis</name>
    <dbReference type="NCBI Taxonomy" id="1776384"/>
    <lineage>
        <taxon>Bacteria</taxon>
        <taxon>Bacillati</taxon>
        <taxon>Bacillota</taxon>
        <taxon>Clostridia</taxon>
        <taxon>Peptostreptococcales</taxon>
        <taxon>Anaerovoracaceae</taxon>
        <taxon>Emergencia</taxon>
    </lineage>
</organism>
<dbReference type="Pfam" id="PF01235">
    <property type="entry name" value="Na_Ala_symp"/>
    <property type="match status" value="1"/>
</dbReference>
<dbReference type="Gene3D" id="1.20.1740.10">
    <property type="entry name" value="Amino acid/polyamine transporter I"/>
    <property type="match status" value="1"/>
</dbReference>
<dbReference type="PRINTS" id="PR00175">
    <property type="entry name" value="NAALASMPORT"/>
</dbReference>
<evidence type="ECO:0000256" key="4">
    <source>
        <dbReference type="ARBA" id="ARBA00022475"/>
    </source>
</evidence>
<dbReference type="FunFam" id="1.20.1740.10:FF:000004">
    <property type="entry name" value="Sodium:alanine symporter family protein"/>
    <property type="match status" value="1"/>
</dbReference>
<dbReference type="NCBIfam" id="TIGR00835">
    <property type="entry name" value="agcS"/>
    <property type="match status" value="1"/>
</dbReference>
<dbReference type="GO" id="GO:0005283">
    <property type="term" value="F:amino acid:sodium symporter activity"/>
    <property type="evidence" value="ECO:0007669"/>
    <property type="project" value="InterPro"/>
</dbReference>
<name>A0A415E1K6_9FIRM</name>
<evidence type="ECO:0000313" key="10">
    <source>
        <dbReference type="EMBL" id="RHJ87509.1"/>
    </source>
</evidence>
<feature type="transmembrane region" description="Helical" evidence="9">
    <location>
        <begin position="349"/>
        <end position="373"/>
    </location>
</feature>
<keyword evidence="5 9" id="KW-0812">Transmembrane</keyword>
<keyword evidence="4 9" id="KW-1003">Cell membrane</keyword>
<feature type="transmembrane region" description="Helical" evidence="9">
    <location>
        <begin position="305"/>
        <end position="329"/>
    </location>
</feature>
<evidence type="ECO:0000256" key="1">
    <source>
        <dbReference type="ARBA" id="ARBA00004651"/>
    </source>
</evidence>
<dbReference type="AlphaFoldDB" id="A0A415E1K6"/>
<evidence type="ECO:0000256" key="3">
    <source>
        <dbReference type="ARBA" id="ARBA00022448"/>
    </source>
</evidence>
<evidence type="ECO:0000256" key="8">
    <source>
        <dbReference type="ARBA" id="ARBA00023136"/>
    </source>
</evidence>
<comment type="subcellular location">
    <subcellularLocation>
        <location evidence="1 9">Cell membrane</location>
        <topology evidence="1 9">Multi-pass membrane protein</topology>
    </subcellularLocation>
</comment>
<dbReference type="GO" id="GO:0005886">
    <property type="term" value="C:plasma membrane"/>
    <property type="evidence" value="ECO:0007669"/>
    <property type="project" value="UniProtKB-SubCell"/>
</dbReference>
<proteinExistence type="inferred from homology"/>
<keyword evidence="8 9" id="KW-0472">Membrane</keyword>
<feature type="transmembrane region" description="Helical" evidence="9">
    <location>
        <begin position="68"/>
        <end position="92"/>
    </location>
</feature>
<evidence type="ECO:0000256" key="6">
    <source>
        <dbReference type="ARBA" id="ARBA00022847"/>
    </source>
</evidence>
<evidence type="ECO:0000256" key="9">
    <source>
        <dbReference type="RuleBase" id="RU363064"/>
    </source>
</evidence>